<dbReference type="EMBL" id="CP036576">
    <property type="protein sequence ID" value="QBK62627.1"/>
    <property type="molecule type" value="Genomic_DNA"/>
</dbReference>
<dbReference type="Pfam" id="PF02989">
    <property type="entry name" value="DUF228"/>
    <property type="match status" value="1"/>
</dbReference>
<keyword evidence="1" id="KW-0614">Plasmid</keyword>
<protein>
    <submittedName>
        <fullName evidence="1">DUF228 domain-containing protein</fullName>
    </submittedName>
</protein>
<gene>
    <name evidence="1" type="ORF">EZU67_05635</name>
</gene>
<organism evidence="1">
    <name type="scientific">Borrelia miyamotoi</name>
    <dbReference type="NCBI Taxonomy" id="47466"/>
    <lineage>
        <taxon>Bacteria</taxon>
        <taxon>Pseudomonadati</taxon>
        <taxon>Spirochaetota</taxon>
        <taxon>Spirochaetia</taxon>
        <taxon>Spirochaetales</taxon>
        <taxon>Borreliaceae</taxon>
        <taxon>Borrelia</taxon>
    </lineage>
</organism>
<name>A0A481YDK9_9SPIR</name>
<evidence type="ECO:0000313" key="1">
    <source>
        <dbReference type="EMBL" id="QBK62627.1"/>
    </source>
</evidence>
<geneLocation type="plasmid" evidence="1">
    <name>unnamed</name>
</geneLocation>
<dbReference type="AlphaFoldDB" id="A0A481YDK9"/>
<reference evidence="1" key="1">
    <citation type="submission" date="2019-03" db="EMBL/GenBank/DDBJ databases">
        <title>Whole genome sequencing of Borrelia miyamotoi strains isolated at the Russian territory.</title>
        <authorList>
            <person name="Kuleshov K.V."/>
            <person name="Platonov A.E."/>
            <person name="Goptar I.A."/>
            <person name="Shipulin G.A."/>
            <person name="Markelov M.L."/>
            <person name="Koetsveld J."/>
            <person name="Kolyasnikova N.M."/>
            <person name="Sarksyan D.S."/>
            <person name="Toporkova M.G."/>
            <person name="Hovius J.W."/>
        </authorList>
    </citation>
    <scope>NUCLEOTIDE SEQUENCE</scope>
    <source>
        <strain evidence="1">Yekat-76</strain>
        <plasmid evidence="1">unnamed</plasmid>
    </source>
</reference>
<sequence>MSNNITQIRKDYEDKLKEIKALMKNPISDSSTFSNNTDFRDKHLHFSNSGGTSTTTNTVIFNYPIKGYPYKRGVKLSFEGDYEPRVEAGGGDDLFGICVDIDDFTRTATVIPITEIFEGYLVVKKDNQSSISEGDKLAFNSNGEIEKASSSTNAKVNAIALSKAHKINENLYIIHVSVFGNRALKGS</sequence>
<proteinExistence type="predicted"/>
<accession>A0A481YDK9</accession>
<dbReference type="InterPro" id="IPR004239">
    <property type="entry name" value="DUF228"/>
</dbReference>